<dbReference type="EMBL" id="QRPK01000033">
    <property type="protein sequence ID" value="RHM09803.1"/>
    <property type="molecule type" value="Genomic_DNA"/>
</dbReference>
<reference evidence="3 4" key="1">
    <citation type="submission" date="2018-08" db="EMBL/GenBank/DDBJ databases">
        <title>A genome reference for cultivated species of the human gut microbiota.</title>
        <authorList>
            <person name="Zou Y."/>
            <person name="Xue W."/>
            <person name="Luo G."/>
        </authorList>
    </citation>
    <scope>NUCLEOTIDE SEQUENCE [LARGE SCALE GENOMIC DNA]</scope>
    <source>
        <strain evidence="3 4">AF35-6BH</strain>
    </source>
</reference>
<protein>
    <submittedName>
        <fullName evidence="3">Uncharacterized protein</fullName>
    </submittedName>
</protein>
<keyword evidence="4" id="KW-1185">Reference proteome</keyword>
<reference evidence="2" key="2">
    <citation type="submission" date="2021-02" db="EMBL/GenBank/DDBJ databases">
        <title>Infant gut strain persistence is associated with maternal origin, phylogeny, and functional potential including surface adhesion and iron acquisition.</title>
        <authorList>
            <person name="Lou Y.C."/>
        </authorList>
    </citation>
    <scope>NUCLEOTIDE SEQUENCE</scope>
    <source>
        <strain evidence="2">L3_108_103G1_dasL3_108_103G1_concoct_2</strain>
    </source>
</reference>
<feature type="transmembrane region" description="Helical" evidence="1">
    <location>
        <begin position="12"/>
        <end position="36"/>
    </location>
</feature>
<evidence type="ECO:0000256" key="1">
    <source>
        <dbReference type="SAM" id="Phobius"/>
    </source>
</evidence>
<proteinExistence type="predicted"/>
<evidence type="ECO:0000313" key="3">
    <source>
        <dbReference type="EMBL" id="RHM09803.1"/>
    </source>
</evidence>
<dbReference type="RefSeq" id="WP_022419986.1">
    <property type="nucleotide sequence ID" value="NZ_CAJKGD010000038.1"/>
</dbReference>
<name>A0A415PAP1_9FIRM</name>
<feature type="transmembrane region" description="Helical" evidence="1">
    <location>
        <begin position="56"/>
        <end position="78"/>
    </location>
</feature>
<keyword evidence="1" id="KW-0472">Membrane</keyword>
<evidence type="ECO:0000313" key="4">
    <source>
        <dbReference type="Proteomes" id="UP000284868"/>
    </source>
</evidence>
<gene>
    <name evidence="3" type="ORF">DWZ83_06875</name>
    <name evidence="2" type="ORF">KHZ85_08665</name>
</gene>
<keyword evidence="1" id="KW-1133">Transmembrane helix</keyword>
<comment type="caution">
    <text evidence="3">The sequence shown here is derived from an EMBL/GenBank/DDBJ whole genome shotgun (WGS) entry which is preliminary data.</text>
</comment>
<keyword evidence="1" id="KW-0812">Transmembrane</keyword>
<dbReference type="Proteomes" id="UP000753219">
    <property type="component" value="Unassembled WGS sequence"/>
</dbReference>
<accession>A0A415PAP1</accession>
<dbReference type="AlphaFoldDB" id="A0A415PAP1"/>
<dbReference type="Proteomes" id="UP000284868">
    <property type="component" value="Unassembled WGS sequence"/>
</dbReference>
<organism evidence="3 4">
    <name type="scientific">Amedibacillus dolichus</name>
    <dbReference type="NCBI Taxonomy" id="31971"/>
    <lineage>
        <taxon>Bacteria</taxon>
        <taxon>Bacillati</taxon>
        <taxon>Bacillota</taxon>
        <taxon>Erysipelotrichia</taxon>
        <taxon>Erysipelotrichales</taxon>
        <taxon>Erysipelotrichaceae</taxon>
        <taxon>Amedibacillus</taxon>
    </lineage>
</organism>
<dbReference type="EMBL" id="JAGZMZ010000025">
    <property type="protein sequence ID" value="MBS4884819.1"/>
    <property type="molecule type" value="Genomic_DNA"/>
</dbReference>
<sequence length="109" mass="12317">MKITKKTSEASVMGMVFYVVAVIFLAIAAFQIYQAYTYIAYQSTAYELTFVDSLSVYIQYCSSYFAFAFIAYGIGNLIHRVSFLNNTLADMMSDAAKEQETEEKVSTEE</sequence>
<evidence type="ECO:0000313" key="2">
    <source>
        <dbReference type="EMBL" id="MBS4884819.1"/>
    </source>
</evidence>